<dbReference type="Gene3D" id="1.20.1340.10">
    <property type="entry name" value="dopa decarboxylase, N-terminal domain"/>
    <property type="match status" value="1"/>
</dbReference>
<dbReference type="RefSeq" id="WP_211338169.1">
    <property type="nucleotide sequence ID" value="NZ_RAPN01000005.1"/>
</dbReference>
<reference evidence="8 9" key="1">
    <citation type="submission" date="2018-09" db="EMBL/GenBank/DDBJ databases">
        <title>Genomic Encyclopedia of Archaeal and Bacterial Type Strains, Phase II (KMG-II): from individual species to whole genera.</title>
        <authorList>
            <person name="Goeker M."/>
        </authorList>
    </citation>
    <scope>NUCLEOTIDE SEQUENCE [LARGE SCALE GENOMIC DNA]</scope>
    <source>
        <strain evidence="8 9">DSM 27148</strain>
    </source>
</reference>
<dbReference type="AlphaFoldDB" id="A0A419VUZ9"/>
<comment type="caution">
    <text evidence="8">The sequence shown here is derived from an EMBL/GenBank/DDBJ whole genome shotgun (WGS) entry which is preliminary data.</text>
</comment>
<dbReference type="EMBL" id="RAPN01000005">
    <property type="protein sequence ID" value="RKD85984.1"/>
    <property type="molecule type" value="Genomic_DNA"/>
</dbReference>
<evidence type="ECO:0000256" key="6">
    <source>
        <dbReference type="PIRSR" id="PIRSR602129-50"/>
    </source>
</evidence>
<organism evidence="8 9">
    <name type="scientific">Mangrovibacterium diazotrophicum</name>
    <dbReference type="NCBI Taxonomy" id="1261403"/>
    <lineage>
        <taxon>Bacteria</taxon>
        <taxon>Pseudomonadati</taxon>
        <taxon>Bacteroidota</taxon>
        <taxon>Bacteroidia</taxon>
        <taxon>Marinilabiliales</taxon>
        <taxon>Prolixibacteraceae</taxon>
        <taxon>Mangrovibacterium</taxon>
    </lineage>
</organism>
<accession>A0A419VUZ9</accession>
<evidence type="ECO:0000313" key="8">
    <source>
        <dbReference type="EMBL" id="RKD85984.1"/>
    </source>
</evidence>
<dbReference type="InterPro" id="IPR015422">
    <property type="entry name" value="PyrdxlP-dep_Trfase_small"/>
</dbReference>
<evidence type="ECO:0000256" key="7">
    <source>
        <dbReference type="RuleBase" id="RU000382"/>
    </source>
</evidence>
<name>A0A419VUZ9_9BACT</name>
<dbReference type="GO" id="GO:0030170">
    <property type="term" value="F:pyridoxal phosphate binding"/>
    <property type="evidence" value="ECO:0007669"/>
    <property type="project" value="InterPro"/>
</dbReference>
<dbReference type="InterPro" id="IPR015421">
    <property type="entry name" value="PyrdxlP-dep_Trfase_major"/>
</dbReference>
<comment type="similarity">
    <text evidence="2 7">Belongs to the group II decarboxylase family.</text>
</comment>
<feature type="modified residue" description="N6-(pyridoxal phosphate)lysine" evidence="6">
    <location>
        <position position="302"/>
    </location>
</feature>
<dbReference type="Proteomes" id="UP000283387">
    <property type="component" value="Unassembled WGS sequence"/>
</dbReference>
<dbReference type="FunFam" id="1.20.1340.10:FF:000001">
    <property type="entry name" value="Histidine decarboxylase"/>
    <property type="match status" value="1"/>
</dbReference>
<evidence type="ECO:0000256" key="5">
    <source>
        <dbReference type="ARBA" id="ARBA00023239"/>
    </source>
</evidence>
<comment type="cofactor">
    <cofactor evidence="1 6 7">
        <name>pyridoxal 5'-phosphate</name>
        <dbReference type="ChEBI" id="CHEBI:597326"/>
    </cofactor>
</comment>
<evidence type="ECO:0000256" key="2">
    <source>
        <dbReference type="ARBA" id="ARBA00009533"/>
    </source>
</evidence>
<dbReference type="GO" id="GO:0016831">
    <property type="term" value="F:carboxy-lyase activity"/>
    <property type="evidence" value="ECO:0007669"/>
    <property type="project" value="UniProtKB-KW"/>
</dbReference>
<dbReference type="GO" id="GO:0019752">
    <property type="term" value="P:carboxylic acid metabolic process"/>
    <property type="evidence" value="ECO:0007669"/>
    <property type="project" value="InterPro"/>
</dbReference>
<dbReference type="GO" id="GO:0006520">
    <property type="term" value="P:amino acid metabolic process"/>
    <property type="evidence" value="ECO:0007669"/>
    <property type="project" value="InterPro"/>
</dbReference>
<dbReference type="InterPro" id="IPR002129">
    <property type="entry name" value="PyrdxlP-dep_de-COase"/>
</dbReference>
<dbReference type="InterPro" id="IPR015424">
    <property type="entry name" value="PyrdxlP-dep_Trfase"/>
</dbReference>
<keyword evidence="3" id="KW-0210">Decarboxylase</keyword>
<sequence>MNYHMSPEQFREEGKKLIDWIADYYEQVEKYPVLSQVQPGNITKQLPNNAPEKGEEFSTVMKDVEQIIMPGITHWQSPNFFAYFQSNNSFPSILGDLLSSGLGVQGMLWATSPACTELETRVMDWLVDLKGLPKHFKSTENGGGVIQDTASSAVLAALLAARERKTNFACNQTGDNSGLVAYISTQTHSSVEKGVKVMGLGTDRLRRIEVDRHFAMRPDLLEKQIQQDLEAGLKPFFVCATIGTTSSNAVDPIEAIGRVCRQHSIWLHVDAAMSGTAALLPDYRQYFEGLELADSYAFNPHKWMFTNFDCDCFWVADKAVLIKTLSILPEYLKNEATEKGAVIDYRDWHVQLGRRFRSLKLWFVLRHYGAEGLRYHINQHIELTQLFTEWVKDSDDFELLSEPPFNLVLFRHTKGNEFNKYLMDCLNKDGKIYLTHTVLNGTFWLRMSIGQTQTEERHVQEAWRLIKEKAETL</sequence>
<dbReference type="GO" id="GO:0005737">
    <property type="term" value="C:cytoplasm"/>
    <property type="evidence" value="ECO:0007669"/>
    <property type="project" value="TreeGrafter"/>
</dbReference>
<evidence type="ECO:0000256" key="3">
    <source>
        <dbReference type="ARBA" id="ARBA00022793"/>
    </source>
</evidence>
<proteinExistence type="inferred from homology"/>
<evidence type="ECO:0000256" key="4">
    <source>
        <dbReference type="ARBA" id="ARBA00022898"/>
    </source>
</evidence>
<keyword evidence="9" id="KW-1185">Reference proteome</keyword>
<protein>
    <submittedName>
        <fullName evidence="8">Aromatic-L-amino-acid decarboxylase</fullName>
    </submittedName>
</protein>
<dbReference type="InterPro" id="IPR010977">
    <property type="entry name" value="Aromatic_deC"/>
</dbReference>
<dbReference type="Gene3D" id="3.90.1150.10">
    <property type="entry name" value="Aspartate Aminotransferase, domain 1"/>
    <property type="match status" value="1"/>
</dbReference>
<keyword evidence="4 6" id="KW-0663">Pyridoxal phosphate</keyword>
<dbReference type="SUPFAM" id="SSF53383">
    <property type="entry name" value="PLP-dependent transferases"/>
    <property type="match status" value="1"/>
</dbReference>
<dbReference type="Gene3D" id="3.40.640.10">
    <property type="entry name" value="Type I PLP-dependent aspartate aminotransferase-like (Major domain)"/>
    <property type="match status" value="1"/>
</dbReference>
<dbReference type="PANTHER" id="PTHR11999">
    <property type="entry name" value="GROUP II PYRIDOXAL-5-PHOSPHATE DECARBOXYLASE"/>
    <property type="match status" value="1"/>
</dbReference>
<gene>
    <name evidence="8" type="ORF">BC643_4300</name>
</gene>
<keyword evidence="5 7" id="KW-0456">Lyase</keyword>
<dbReference type="Pfam" id="PF00282">
    <property type="entry name" value="Pyridoxal_deC"/>
    <property type="match status" value="1"/>
</dbReference>
<dbReference type="PANTHER" id="PTHR11999:SF70">
    <property type="entry name" value="MIP05841P"/>
    <property type="match status" value="1"/>
</dbReference>
<evidence type="ECO:0000313" key="9">
    <source>
        <dbReference type="Proteomes" id="UP000283387"/>
    </source>
</evidence>
<evidence type="ECO:0000256" key="1">
    <source>
        <dbReference type="ARBA" id="ARBA00001933"/>
    </source>
</evidence>
<dbReference type="PRINTS" id="PR00800">
    <property type="entry name" value="YHDCRBOXLASE"/>
</dbReference>